<keyword evidence="1" id="KW-0732">Signal</keyword>
<feature type="domain" description="Outer membrane protein assembly factor BamE" evidence="3">
    <location>
        <begin position="104"/>
        <end position="165"/>
    </location>
</feature>
<dbReference type="GO" id="GO:0019867">
    <property type="term" value="C:outer membrane"/>
    <property type="evidence" value="ECO:0007669"/>
    <property type="project" value="InterPro"/>
</dbReference>
<keyword evidence="2" id="KW-0472">Membrane</keyword>
<dbReference type="RefSeq" id="WP_149503137.1">
    <property type="nucleotide sequence ID" value="NZ_CP035708.1"/>
</dbReference>
<dbReference type="Proteomes" id="UP000323522">
    <property type="component" value="Chromosome"/>
</dbReference>
<dbReference type="OrthoDB" id="5297256at2"/>
<name>A0A5C1PYS2_9BURK</name>
<reference evidence="5 6" key="1">
    <citation type="submission" date="2019-02" db="EMBL/GenBank/DDBJ databases">
        <title>Complete Genome Sequence and Methylome Analysis of Sphaerotilus natans subsp. sulfidivorans D-507.</title>
        <authorList>
            <person name="Fomenkov A."/>
            <person name="Gridneva E."/>
            <person name="Smolyakov D."/>
            <person name="Dubinina G."/>
            <person name="Vincze T."/>
            <person name="Grabovich M."/>
            <person name="Roberts R.J."/>
        </authorList>
    </citation>
    <scope>NUCLEOTIDE SEQUENCE [LARGE SCALE GENOMIC DNA]</scope>
    <source>
        <strain evidence="5 6">D-507</strain>
    </source>
</reference>
<protein>
    <submittedName>
        <fullName evidence="5">Outer membrane protein assembly factor BamE</fullName>
    </submittedName>
</protein>
<gene>
    <name evidence="5" type="primary">bamE</name>
    <name evidence="4" type="ORF">ABIC99_001438</name>
    <name evidence="5" type="ORF">EWH46_06160</name>
</gene>
<reference evidence="4 7" key="2">
    <citation type="submission" date="2024-06" db="EMBL/GenBank/DDBJ databases">
        <title>Genomic Encyclopedia of Type Strains, Phase IV (KMG-IV): sequencing the most valuable type-strain genomes for metagenomic binning, comparative biology and taxonomic classification.</title>
        <authorList>
            <person name="Goeker M."/>
        </authorList>
    </citation>
    <scope>NUCLEOTIDE SEQUENCE [LARGE SCALE GENOMIC DNA]</scope>
    <source>
        <strain evidence="4 7">D-501</strain>
    </source>
</reference>
<evidence type="ECO:0000259" key="3">
    <source>
        <dbReference type="Pfam" id="PF04355"/>
    </source>
</evidence>
<sequence>MGSGITQRAARIFASSSRSLSLQAGLALGLALALSGCDAQREARLQPGQATEQEVLREFGTPVTIRVQPDGLRRLEFSAQPEGSTNHVATIGTDGRLVQLRQLLQPESFAQIRPGMTVEQVREQLGPPALKEAYALKKEEVWDWRWQDGPTRRIFRVSFDFDGRVLSAAAMDDPRDLYR</sequence>
<proteinExistence type="predicted"/>
<dbReference type="EMBL" id="CP035708">
    <property type="protein sequence ID" value="QEN00401.1"/>
    <property type="molecule type" value="Genomic_DNA"/>
</dbReference>
<dbReference type="AlphaFoldDB" id="A0A5C1PYS2"/>
<evidence type="ECO:0000313" key="7">
    <source>
        <dbReference type="Proteomes" id="UP001549111"/>
    </source>
</evidence>
<accession>A0A5C1PYS2</accession>
<dbReference type="Pfam" id="PF04355">
    <property type="entry name" value="BamE"/>
    <property type="match status" value="1"/>
</dbReference>
<dbReference type="InterPro" id="IPR037873">
    <property type="entry name" value="BamE-like"/>
</dbReference>
<evidence type="ECO:0000313" key="6">
    <source>
        <dbReference type="Proteomes" id="UP000323522"/>
    </source>
</evidence>
<dbReference type="Gene3D" id="3.30.1450.10">
    <property type="match status" value="1"/>
</dbReference>
<dbReference type="Proteomes" id="UP001549111">
    <property type="component" value="Unassembled WGS sequence"/>
</dbReference>
<dbReference type="InterPro" id="IPR007450">
    <property type="entry name" value="BamE_dom"/>
</dbReference>
<evidence type="ECO:0000313" key="5">
    <source>
        <dbReference type="EMBL" id="QEN00401.1"/>
    </source>
</evidence>
<dbReference type="EMBL" id="JBEPLS010000004">
    <property type="protein sequence ID" value="MET3603647.1"/>
    <property type="molecule type" value="Genomic_DNA"/>
</dbReference>
<evidence type="ECO:0000256" key="1">
    <source>
        <dbReference type="ARBA" id="ARBA00022729"/>
    </source>
</evidence>
<evidence type="ECO:0000313" key="4">
    <source>
        <dbReference type="EMBL" id="MET3603647.1"/>
    </source>
</evidence>
<organism evidence="5 6">
    <name type="scientific">Sphaerotilus sulfidivorans</name>
    <dbReference type="NCBI Taxonomy" id="639200"/>
    <lineage>
        <taxon>Bacteria</taxon>
        <taxon>Pseudomonadati</taxon>
        <taxon>Pseudomonadota</taxon>
        <taxon>Betaproteobacteria</taxon>
        <taxon>Burkholderiales</taxon>
        <taxon>Sphaerotilaceae</taxon>
        <taxon>Sphaerotilus</taxon>
    </lineage>
</organism>
<evidence type="ECO:0000256" key="2">
    <source>
        <dbReference type="ARBA" id="ARBA00023136"/>
    </source>
</evidence>
<keyword evidence="7" id="KW-1185">Reference proteome</keyword>
<dbReference type="KEGG" id="snn:EWH46_06160"/>